<evidence type="ECO:0000313" key="2">
    <source>
        <dbReference type="Proteomes" id="UP000223913"/>
    </source>
</evidence>
<dbReference type="AlphaFoldDB" id="A0A2D0NEK5"/>
<protein>
    <submittedName>
        <fullName evidence="1">Uncharacterized protein</fullName>
    </submittedName>
</protein>
<accession>A0A2D0NEK5</accession>
<reference evidence="1 2" key="1">
    <citation type="submission" date="2017-10" db="EMBL/GenBank/DDBJ databases">
        <title>The draft genome sequence of Lewinella nigricans NBRC 102662.</title>
        <authorList>
            <person name="Wang K."/>
        </authorList>
    </citation>
    <scope>NUCLEOTIDE SEQUENCE [LARGE SCALE GENOMIC DNA]</scope>
    <source>
        <strain evidence="1 2">NBRC 102662</strain>
    </source>
</reference>
<organism evidence="1 2">
    <name type="scientific">Flavilitoribacter nigricans (strain ATCC 23147 / DSM 23189 / NBRC 102662 / NCIMB 1420 / SS-2)</name>
    <name type="common">Lewinella nigricans</name>
    <dbReference type="NCBI Taxonomy" id="1122177"/>
    <lineage>
        <taxon>Bacteria</taxon>
        <taxon>Pseudomonadati</taxon>
        <taxon>Bacteroidota</taxon>
        <taxon>Saprospiria</taxon>
        <taxon>Saprospirales</taxon>
        <taxon>Lewinellaceae</taxon>
        <taxon>Flavilitoribacter</taxon>
    </lineage>
</organism>
<keyword evidence="2" id="KW-1185">Reference proteome</keyword>
<name>A0A2D0NEK5_FLAN2</name>
<dbReference type="EMBL" id="PDUD01000013">
    <property type="protein sequence ID" value="PHN06944.1"/>
    <property type="molecule type" value="Genomic_DNA"/>
</dbReference>
<dbReference type="Proteomes" id="UP000223913">
    <property type="component" value="Unassembled WGS sequence"/>
</dbReference>
<evidence type="ECO:0000313" key="1">
    <source>
        <dbReference type="EMBL" id="PHN06944.1"/>
    </source>
</evidence>
<gene>
    <name evidence="1" type="ORF">CRP01_09010</name>
</gene>
<dbReference type="OrthoDB" id="1355385at2"/>
<comment type="caution">
    <text evidence="1">The sequence shown here is derived from an EMBL/GenBank/DDBJ whole genome shotgun (WGS) entry which is preliminary data.</text>
</comment>
<proteinExistence type="predicted"/>
<dbReference type="RefSeq" id="WP_099149695.1">
    <property type="nucleotide sequence ID" value="NZ_PDUD01000013.1"/>
</dbReference>
<sequence>MSTHVKIGKKEFYVPQSWNKLSLRDVLQCYNIIMSNTGSWISPVELLPFKKLLLVKYLLKLSQTFMEQWEQDCIQEHGKQDGQLVFISELDEVLQIADFLFERLEHNEVAISLTYTNIPYPYLEGKKKNHKKTTRLYGPKSKLENITLYELGYTFQVFEKFIETQEEQYADQLIAALYRPMKPRTKENQRTGYYGDIRMPLYKLDHMVAKRQEITATLPAIVKRIIIFWFASCRQQIIQGYENIFKKPDDSRRHVGNDYGWGGILLGLSDGIANMDQVANRPYADGLIYLSYLEDQRKVVEMWGK</sequence>